<keyword evidence="2" id="KW-1185">Reference proteome</keyword>
<dbReference type="EMBL" id="BGZK01000767">
    <property type="protein sequence ID" value="GBP59669.1"/>
    <property type="molecule type" value="Genomic_DNA"/>
</dbReference>
<sequence>MSLSHQYTSREYAEMHLIYGECGAEEQLPFIVNGFLAQDCILIIASLLDCIMLTLKEEFLVNVAEKEDQGLTTTTMYWTRGRSINVGPRDQRRTGIPKSTVHNILKIQTPSLPRASRSSIASARLSKEFNFAALC</sequence>
<dbReference type="Proteomes" id="UP000299102">
    <property type="component" value="Unassembled WGS sequence"/>
</dbReference>
<evidence type="ECO:0000313" key="2">
    <source>
        <dbReference type="Proteomes" id="UP000299102"/>
    </source>
</evidence>
<dbReference type="AlphaFoldDB" id="A0A4C1XBD3"/>
<evidence type="ECO:0000313" key="1">
    <source>
        <dbReference type="EMBL" id="GBP59669.1"/>
    </source>
</evidence>
<gene>
    <name evidence="1" type="ORF">EVAR_39826_1</name>
</gene>
<organism evidence="1 2">
    <name type="scientific">Eumeta variegata</name>
    <name type="common">Bagworm moth</name>
    <name type="synonym">Eumeta japonica</name>
    <dbReference type="NCBI Taxonomy" id="151549"/>
    <lineage>
        <taxon>Eukaryota</taxon>
        <taxon>Metazoa</taxon>
        <taxon>Ecdysozoa</taxon>
        <taxon>Arthropoda</taxon>
        <taxon>Hexapoda</taxon>
        <taxon>Insecta</taxon>
        <taxon>Pterygota</taxon>
        <taxon>Neoptera</taxon>
        <taxon>Endopterygota</taxon>
        <taxon>Lepidoptera</taxon>
        <taxon>Glossata</taxon>
        <taxon>Ditrysia</taxon>
        <taxon>Tineoidea</taxon>
        <taxon>Psychidae</taxon>
        <taxon>Oiketicinae</taxon>
        <taxon>Eumeta</taxon>
    </lineage>
</organism>
<comment type="caution">
    <text evidence="1">The sequence shown here is derived from an EMBL/GenBank/DDBJ whole genome shotgun (WGS) entry which is preliminary data.</text>
</comment>
<protein>
    <submittedName>
        <fullName evidence="1">Uncharacterized protein</fullName>
    </submittedName>
</protein>
<accession>A0A4C1XBD3</accession>
<proteinExistence type="predicted"/>
<reference evidence="1 2" key="1">
    <citation type="journal article" date="2019" name="Commun. Biol.">
        <title>The bagworm genome reveals a unique fibroin gene that provides high tensile strength.</title>
        <authorList>
            <person name="Kono N."/>
            <person name="Nakamura H."/>
            <person name="Ohtoshi R."/>
            <person name="Tomita M."/>
            <person name="Numata K."/>
            <person name="Arakawa K."/>
        </authorList>
    </citation>
    <scope>NUCLEOTIDE SEQUENCE [LARGE SCALE GENOMIC DNA]</scope>
</reference>
<name>A0A4C1XBD3_EUMVA</name>